<proteinExistence type="predicted"/>
<evidence type="ECO:0000313" key="3">
    <source>
        <dbReference type="Proteomes" id="UP000321570"/>
    </source>
</evidence>
<evidence type="ECO:0008006" key="4">
    <source>
        <dbReference type="Google" id="ProtNLM"/>
    </source>
</evidence>
<dbReference type="Gene3D" id="2.120.10.80">
    <property type="entry name" value="Kelch-type beta propeller"/>
    <property type="match status" value="1"/>
</dbReference>
<dbReference type="SUPFAM" id="SSF50965">
    <property type="entry name" value="Galactose oxidase, central domain"/>
    <property type="match status" value="1"/>
</dbReference>
<dbReference type="Proteomes" id="UP000321570">
    <property type="component" value="Unassembled WGS sequence"/>
</dbReference>
<keyword evidence="1" id="KW-0472">Membrane</keyword>
<protein>
    <recommendedName>
        <fullName evidence="4">BTB domain-containing protein</fullName>
    </recommendedName>
</protein>
<reference evidence="2 3" key="1">
    <citation type="submission" date="2019-07" db="EMBL/GenBank/DDBJ databases">
        <authorList>
            <person name="Jastrzebski P J."/>
            <person name="Paukszto L."/>
            <person name="Jastrzebski P J."/>
        </authorList>
    </citation>
    <scope>NUCLEOTIDE SEQUENCE [LARGE SCALE GENOMIC DNA]</scope>
    <source>
        <strain evidence="2 3">WMS-il1</strain>
    </source>
</reference>
<dbReference type="EMBL" id="CABIJS010000004">
    <property type="protein sequence ID" value="VUZ38689.1"/>
    <property type="molecule type" value="Genomic_DNA"/>
</dbReference>
<dbReference type="InterPro" id="IPR011043">
    <property type="entry name" value="Gal_Oxase/kelch_b-propeller"/>
</dbReference>
<gene>
    <name evidence="2" type="ORF">WMSIL1_LOCUS90</name>
</gene>
<keyword evidence="3" id="KW-1185">Reference proteome</keyword>
<name>A0A564XVA2_HYMDI</name>
<dbReference type="InterPro" id="IPR015915">
    <property type="entry name" value="Kelch-typ_b-propeller"/>
</dbReference>
<dbReference type="AlphaFoldDB" id="A0A564XVA2"/>
<evidence type="ECO:0000256" key="1">
    <source>
        <dbReference type="SAM" id="Phobius"/>
    </source>
</evidence>
<keyword evidence="1" id="KW-1133">Transmembrane helix</keyword>
<evidence type="ECO:0000313" key="2">
    <source>
        <dbReference type="EMBL" id="VUZ38689.1"/>
    </source>
</evidence>
<sequence>MASLRRKGLATRKVVFGNTVVSIFNAECSDLETELKLPDRIYWCIGSFHNKIAFIGDWEEGRDIPWSSRVDLMDPSTGRLSPLPNMRWDGVGLSGRLFCEVYEASSGRWSPLPHMIEERTLCAAVSIVNSSVLVIGEIGRNQEGLRSTELVTRLAGEGGGGGGKKWQWGPFSPMNEEHGGDLLAAYIQGRVYVVGYGEYVEAMEMLDVVADGQWTSLTSNDCSLCQPIRVGSLTGVDNQLFIADSGVWVIGGRGGNGLRLRSTDLLSMRPSEGEGKGGEKLQGVTSLLCIMITVVFRFLFIVVGCLENVNAMEMLDMGTSVNSQLLNGAVPRRQNPIILQTSCAFQAEQKFKNGKFAYRNSHDRRVQTKRSLLNDLEIVNSDTNWKCFSRFHGMHFRRERLDIFINTEEGEEVGAHLIVLSASFPVFR</sequence>
<accession>A0A564XVA2</accession>
<feature type="transmembrane region" description="Helical" evidence="1">
    <location>
        <begin position="284"/>
        <end position="306"/>
    </location>
</feature>
<keyword evidence="1" id="KW-0812">Transmembrane</keyword>
<organism evidence="2 3">
    <name type="scientific">Hymenolepis diminuta</name>
    <name type="common">Rat tapeworm</name>
    <dbReference type="NCBI Taxonomy" id="6216"/>
    <lineage>
        <taxon>Eukaryota</taxon>
        <taxon>Metazoa</taxon>
        <taxon>Spiralia</taxon>
        <taxon>Lophotrochozoa</taxon>
        <taxon>Platyhelminthes</taxon>
        <taxon>Cestoda</taxon>
        <taxon>Eucestoda</taxon>
        <taxon>Cyclophyllidea</taxon>
        <taxon>Hymenolepididae</taxon>
        <taxon>Hymenolepis</taxon>
    </lineage>
</organism>